<evidence type="ECO:0000313" key="2">
    <source>
        <dbReference type="EMBL" id="AZS15806.1"/>
    </source>
</evidence>
<dbReference type="AlphaFoldDB" id="A0A3S9UZU1"/>
<accession>A0A3S9UZU1</accession>
<organism evidence="2 3">
    <name type="scientific">Paenibacillus lutimineralis</name>
    <dbReference type="NCBI Taxonomy" id="2707005"/>
    <lineage>
        <taxon>Bacteria</taxon>
        <taxon>Bacillati</taxon>
        <taxon>Bacillota</taxon>
        <taxon>Bacilli</taxon>
        <taxon>Bacillales</taxon>
        <taxon>Paenibacillaceae</taxon>
        <taxon>Paenibacillus</taxon>
    </lineage>
</organism>
<name>A0A3S9UZU1_9BACL</name>
<dbReference type="EMBL" id="CP034346">
    <property type="protein sequence ID" value="AZS15806.1"/>
    <property type="molecule type" value="Genomic_DNA"/>
</dbReference>
<dbReference type="RefSeq" id="WP_126999811.1">
    <property type="nucleotide sequence ID" value="NZ_CP034346.1"/>
</dbReference>
<keyword evidence="3" id="KW-1185">Reference proteome</keyword>
<evidence type="ECO:0000259" key="1">
    <source>
        <dbReference type="Pfam" id="PF13799"/>
    </source>
</evidence>
<dbReference type="InterPro" id="IPR025237">
    <property type="entry name" value="DUF4183"/>
</dbReference>
<dbReference type="OrthoDB" id="2623159at2"/>
<protein>
    <submittedName>
        <fullName evidence="2">DUF4183 domain-containing protein</fullName>
    </submittedName>
</protein>
<sequence length="139" mass="14040">MAVIKPVFTATASAPVASGGAVTTTLNPDTTRYFATLTAGMLGATNTTIPAGSFVDDSDTAITALPALTANDYFNVYINGVLQQQSLSTLATDSLVLGATTPDLSAGTPIQLEIVSFANVSSTLSTPPNISAPVITITS</sequence>
<evidence type="ECO:0000313" key="3">
    <source>
        <dbReference type="Proteomes" id="UP000270678"/>
    </source>
</evidence>
<feature type="domain" description="DUF4183" evidence="1">
    <location>
        <begin position="48"/>
        <end position="114"/>
    </location>
</feature>
<proteinExistence type="predicted"/>
<dbReference type="Proteomes" id="UP000270678">
    <property type="component" value="Chromosome"/>
</dbReference>
<gene>
    <name evidence="2" type="ORF">EI981_16090</name>
</gene>
<reference evidence="3" key="1">
    <citation type="submission" date="2018-12" db="EMBL/GenBank/DDBJ databases">
        <title>Complete genome sequence of Paenibacillus sp. MBLB1234.</title>
        <authorList>
            <person name="Nam Y.-D."/>
            <person name="Kang J."/>
            <person name="Chung W.-H."/>
            <person name="Park Y.S."/>
        </authorList>
    </citation>
    <scope>NUCLEOTIDE SEQUENCE [LARGE SCALE GENOMIC DNA]</scope>
    <source>
        <strain evidence="3">MBLB1234</strain>
    </source>
</reference>
<dbReference type="KEGG" id="plut:EI981_16090"/>
<dbReference type="Pfam" id="PF13799">
    <property type="entry name" value="DUF4183"/>
    <property type="match status" value="1"/>
</dbReference>